<evidence type="ECO:0008006" key="5">
    <source>
        <dbReference type="Google" id="ProtNLM"/>
    </source>
</evidence>
<feature type="region of interest" description="Disordered" evidence="1">
    <location>
        <begin position="251"/>
        <end position="272"/>
    </location>
</feature>
<keyword evidence="4" id="KW-1185">Reference proteome</keyword>
<reference evidence="3 4" key="1">
    <citation type="submission" date="2019-05" db="EMBL/GenBank/DDBJ databases">
        <title>Nakamurella sp. N5BH11, whole genome shotgun sequence.</title>
        <authorList>
            <person name="Tuo L."/>
        </authorList>
    </citation>
    <scope>NUCLEOTIDE SEQUENCE [LARGE SCALE GENOMIC DNA]</scope>
    <source>
        <strain evidence="3 4">N5BH11</strain>
    </source>
</reference>
<evidence type="ECO:0000313" key="4">
    <source>
        <dbReference type="Proteomes" id="UP000306985"/>
    </source>
</evidence>
<keyword evidence="2" id="KW-0732">Signal</keyword>
<dbReference type="Proteomes" id="UP000306985">
    <property type="component" value="Unassembled WGS sequence"/>
</dbReference>
<dbReference type="Pfam" id="PF04228">
    <property type="entry name" value="Zn_peptidase"/>
    <property type="match status" value="1"/>
</dbReference>
<feature type="chain" id="PRO_5039488761" description="Peptidase" evidence="2">
    <location>
        <begin position="38"/>
        <end position="397"/>
    </location>
</feature>
<evidence type="ECO:0000313" key="3">
    <source>
        <dbReference type="EMBL" id="TKV60559.1"/>
    </source>
</evidence>
<dbReference type="InterPro" id="IPR007343">
    <property type="entry name" value="Uncharacterised_pept_Zn_put"/>
</dbReference>
<gene>
    <name evidence="3" type="ORF">FDO65_02305</name>
</gene>
<sequence length="397" mass="40190">MRDDGRRSGPGRWRWPSTRPVAVLLAGLLALTGCGPAAPDPSGFADAANAAVTTVLADLEDYWTATQPTIGGPAFVPPAGGYHPVDAAAGGAGALCVTRPAQISGNAFYCPDQDGLVWDSSALVPVLWGRGGAGSVAAAFAHEYGHAVQARVGPTPAQRSADPVRYPTLLIEAQADCYAGAFLAWLRDGGSTRERLDTADLLPSLQVLLDFRDPAGMVAVDPAAHGRGVDRLEFVLRGWGSGAAACRALTTTDLPSDRRTEDGGRPRYADPAGAVADAAPSLRRLVTGWPGGSAAVGDPPSPDAADLDAARPFGQFAAAAAAALATGHAVTGSDIGAACFAGAWTAAVTSAPTTGGLGAWAGDPDEALDLVRSRPGATTGQLVAFAAGWQHGPDGCR</sequence>
<accession>A0A4U6QJZ4</accession>
<dbReference type="AlphaFoldDB" id="A0A4U6QJZ4"/>
<proteinExistence type="predicted"/>
<feature type="compositionally biased region" description="Basic and acidic residues" evidence="1">
    <location>
        <begin position="255"/>
        <end position="268"/>
    </location>
</feature>
<dbReference type="OrthoDB" id="5168289at2"/>
<protein>
    <recommendedName>
        <fullName evidence="5">Peptidase</fullName>
    </recommendedName>
</protein>
<evidence type="ECO:0000256" key="1">
    <source>
        <dbReference type="SAM" id="MobiDB-lite"/>
    </source>
</evidence>
<dbReference type="EMBL" id="SZZH01000001">
    <property type="protein sequence ID" value="TKV60559.1"/>
    <property type="molecule type" value="Genomic_DNA"/>
</dbReference>
<dbReference type="PROSITE" id="PS51257">
    <property type="entry name" value="PROKAR_LIPOPROTEIN"/>
    <property type="match status" value="1"/>
</dbReference>
<comment type="caution">
    <text evidence="3">The sequence shown here is derived from an EMBL/GenBank/DDBJ whole genome shotgun (WGS) entry which is preliminary data.</text>
</comment>
<name>A0A4U6QJZ4_9ACTN</name>
<evidence type="ECO:0000256" key="2">
    <source>
        <dbReference type="SAM" id="SignalP"/>
    </source>
</evidence>
<feature type="signal peptide" evidence="2">
    <location>
        <begin position="1"/>
        <end position="37"/>
    </location>
</feature>
<dbReference type="RefSeq" id="WP_137447863.1">
    <property type="nucleotide sequence ID" value="NZ_SZZH01000001.1"/>
</dbReference>
<organism evidence="3 4">
    <name type="scientific">Nakamurella flava</name>
    <dbReference type="NCBI Taxonomy" id="2576308"/>
    <lineage>
        <taxon>Bacteria</taxon>
        <taxon>Bacillati</taxon>
        <taxon>Actinomycetota</taxon>
        <taxon>Actinomycetes</taxon>
        <taxon>Nakamurellales</taxon>
        <taxon>Nakamurellaceae</taxon>
        <taxon>Nakamurella</taxon>
    </lineage>
</organism>